<dbReference type="EMBL" id="JBHSEN010000001">
    <property type="protein sequence ID" value="MFC4428900.1"/>
    <property type="molecule type" value="Genomic_DNA"/>
</dbReference>
<protein>
    <submittedName>
        <fullName evidence="1">Uncharacterized protein</fullName>
    </submittedName>
</protein>
<dbReference type="RefSeq" id="WP_344229283.1">
    <property type="nucleotide sequence ID" value="NZ_BAAALH010000002.1"/>
</dbReference>
<keyword evidence="2" id="KW-1185">Reference proteome</keyword>
<dbReference type="Proteomes" id="UP001595965">
    <property type="component" value="Unassembled WGS sequence"/>
</dbReference>
<name>A0ABV8XX66_9MICC</name>
<gene>
    <name evidence="1" type="ORF">ACFO0K_04305</name>
</gene>
<accession>A0ABV8XX66</accession>
<organism evidence="1 2">
    <name type="scientific">Citricoccus alkalitolerans</name>
    <dbReference type="NCBI Taxonomy" id="246603"/>
    <lineage>
        <taxon>Bacteria</taxon>
        <taxon>Bacillati</taxon>
        <taxon>Actinomycetota</taxon>
        <taxon>Actinomycetes</taxon>
        <taxon>Micrococcales</taxon>
        <taxon>Micrococcaceae</taxon>
        <taxon>Citricoccus</taxon>
    </lineage>
</organism>
<evidence type="ECO:0000313" key="1">
    <source>
        <dbReference type="EMBL" id="MFC4428900.1"/>
    </source>
</evidence>
<reference evidence="2" key="1">
    <citation type="journal article" date="2019" name="Int. J. Syst. Evol. Microbiol.">
        <title>The Global Catalogue of Microorganisms (GCM) 10K type strain sequencing project: providing services to taxonomists for standard genome sequencing and annotation.</title>
        <authorList>
            <consortium name="The Broad Institute Genomics Platform"/>
            <consortium name="The Broad Institute Genome Sequencing Center for Infectious Disease"/>
            <person name="Wu L."/>
            <person name="Ma J."/>
        </authorList>
    </citation>
    <scope>NUCLEOTIDE SEQUENCE [LARGE SCALE GENOMIC DNA]</scope>
    <source>
        <strain evidence="2">CGMCC 1.12125</strain>
    </source>
</reference>
<proteinExistence type="predicted"/>
<comment type="caution">
    <text evidence="1">The sequence shown here is derived from an EMBL/GenBank/DDBJ whole genome shotgun (WGS) entry which is preliminary data.</text>
</comment>
<evidence type="ECO:0000313" key="2">
    <source>
        <dbReference type="Proteomes" id="UP001595965"/>
    </source>
</evidence>
<sequence length="149" mass="16578">MLGHEQISEALTALGDCPRCRQPDAFEVSVASGHGRCVICDYQWSVAWSQSIMSHPDDLVSSLGVESLADVTEHLPADLAAHLSLRVLPDILWPDFHWPDFPHRQLVVGLEGMELMLEFPFVAQDLIDAVVAMNNESLRREAKLSIVFT</sequence>